<dbReference type="KEGG" id="vg:77930549"/>
<name>A0A2U8UNP5_9CAUD</name>
<gene>
    <name evidence="2" type="primary">67</name>
    <name evidence="2" type="ORF">SEA_EASLEY_67</name>
</gene>
<evidence type="ECO:0000313" key="2">
    <source>
        <dbReference type="EMBL" id="AWN05091.1"/>
    </source>
</evidence>
<proteinExistence type="predicted"/>
<dbReference type="RefSeq" id="YP_010654699.1">
    <property type="nucleotide sequence ID" value="NC_070814.1"/>
</dbReference>
<keyword evidence="3" id="KW-1185">Reference proteome</keyword>
<protein>
    <submittedName>
        <fullName evidence="2">Uncharacterized protein</fullName>
    </submittedName>
</protein>
<evidence type="ECO:0000313" key="3">
    <source>
        <dbReference type="Proteomes" id="UP000246494"/>
    </source>
</evidence>
<dbReference type="GeneID" id="77930549"/>
<evidence type="ECO:0000256" key="1">
    <source>
        <dbReference type="SAM" id="MobiDB-lite"/>
    </source>
</evidence>
<reference evidence="3" key="1">
    <citation type="submission" date="2018-04" db="EMBL/GenBank/DDBJ databases">
        <authorList>
            <person name="Go L.Y."/>
            <person name="Mitchell J.A."/>
        </authorList>
    </citation>
    <scope>NUCLEOTIDE SEQUENCE [LARGE SCALE GENOMIC DNA]</scope>
</reference>
<dbReference type="Proteomes" id="UP000246494">
    <property type="component" value="Segment"/>
</dbReference>
<organism evidence="2 3">
    <name type="scientific">Gordonia phage Easley</name>
    <dbReference type="NCBI Taxonomy" id="2182395"/>
    <lineage>
        <taxon>Viruses</taxon>
        <taxon>Duplodnaviria</taxon>
        <taxon>Heunggongvirae</taxon>
        <taxon>Uroviricota</taxon>
        <taxon>Caudoviricetes</taxon>
        <taxon>Beenievirus</taxon>
        <taxon>Beenievirus easley</taxon>
    </lineage>
</organism>
<accession>A0A2U8UNP5</accession>
<sequence length="165" mass="17973">MTTHADALDVMLVVQACHPRTAPRQDDPEVTDAMAIVWAEMFDAFGLELDDLRAAVKRRAVKEPGCPAPEPGEIVKYAREIRNERAAKEQADPELRAGHEARIDAKVERMISPLAAKLGRLDRPALRAIHAPTRETPGGPDARAQARAELDALRSQARDDDGGAA</sequence>
<dbReference type="EMBL" id="MH155867">
    <property type="protein sequence ID" value="AWN05091.1"/>
    <property type="molecule type" value="Genomic_DNA"/>
</dbReference>
<feature type="region of interest" description="Disordered" evidence="1">
    <location>
        <begin position="126"/>
        <end position="145"/>
    </location>
</feature>